<name>A0ABW1X5S0_9ACTN</name>
<proteinExistence type="predicted"/>
<feature type="domain" description="SH3b" evidence="2">
    <location>
        <begin position="187"/>
        <end position="250"/>
    </location>
</feature>
<dbReference type="EMBL" id="JBHSUA010000024">
    <property type="protein sequence ID" value="MFC6397824.1"/>
    <property type="molecule type" value="Genomic_DNA"/>
</dbReference>
<dbReference type="RefSeq" id="WP_343886969.1">
    <property type="nucleotide sequence ID" value="NZ_BAAAKI010000025.1"/>
</dbReference>
<feature type="region of interest" description="Disordered" evidence="1">
    <location>
        <begin position="86"/>
        <end position="178"/>
    </location>
</feature>
<evidence type="ECO:0000256" key="1">
    <source>
        <dbReference type="SAM" id="MobiDB-lite"/>
    </source>
</evidence>
<organism evidence="3 4">
    <name type="scientific">Luteococcus sanguinis</name>
    <dbReference type="NCBI Taxonomy" id="174038"/>
    <lineage>
        <taxon>Bacteria</taxon>
        <taxon>Bacillati</taxon>
        <taxon>Actinomycetota</taxon>
        <taxon>Actinomycetes</taxon>
        <taxon>Propionibacteriales</taxon>
        <taxon>Propionibacteriaceae</taxon>
        <taxon>Luteococcus</taxon>
    </lineage>
</organism>
<protein>
    <submittedName>
        <fullName evidence="3">SH3 domain-containing protein</fullName>
    </submittedName>
</protein>
<dbReference type="Pfam" id="PF08239">
    <property type="entry name" value="SH3_3"/>
    <property type="match status" value="1"/>
</dbReference>
<dbReference type="InterPro" id="IPR003646">
    <property type="entry name" value="SH3-like_bac-type"/>
</dbReference>
<dbReference type="InterPro" id="IPR058593">
    <property type="entry name" value="ARB_07466-like_C"/>
</dbReference>
<dbReference type="Gene3D" id="2.30.30.40">
    <property type="entry name" value="SH3 Domains"/>
    <property type="match status" value="1"/>
</dbReference>
<comment type="caution">
    <text evidence="3">The sequence shown here is derived from an EMBL/GenBank/DDBJ whole genome shotgun (WGS) entry which is preliminary data.</text>
</comment>
<dbReference type="Pfam" id="PF26571">
    <property type="entry name" value="VldE"/>
    <property type="match status" value="1"/>
</dbReference>
<keyword evidence="4" id="KW-1185">Reference proteome</keyword>
<sequence length="410" mass="41487">MSTPRRSLSDADLTPEVSTNPRRGVAVPGDAFEAVEIPAAFAGDEGSFATEAPRDLVRTTIAPIAATAALAIVLGAGVFVPSRAAGDLAHSPSAPTSTSDTLDVRTRDSVSRSLVRPAVASATASASASASATSKATKTATPKASAKPSAPNTTAKASATASASATKKATPAATASATATVPALGTITGTRYATSVVNVRALPSSSARKLDTLQVGESISVTDNFMNGFRQVSLDGTSAWVSRDYLARAKPVVATADDADADASSSSSSSSGSSSSSSSSSTSSTSTKAASTSGSCTVSTSIVNHLTSSTRSVYQAVCANFPYVTSYGGYRAGDSGEHGQGRALDVMISGSSGWAIANWARANASAYGITEVIYSQQIWTTQRASEGWRSMSDRGSTTANHYDHVHLTVG</sequence>
<dbReference type="Proteomes" id="UP001596266">
    <property type="component" value="Unassembled WGS sequence"/>
</dbReference>
<evidence type="ECO:0000313" key="4">
    <source>
        <dbReference type="Proteomes" id="UP001596266"/>
    </source>
</evidence>
<feature type="compositionally biased region" description="Low complexity" evidence="1">
    <location>
        <begin position="117"/>
        <end position="178"/>
    </location>
</feature>
<dbReference type="SMART" id="SM00287">
    <property type="entry name" value="SH3b"/>
    <property type="match status" value="1"/>
</dbReference>
<feature type="region of interest" description="Disordered" evidence="1">
    <location>
        <begin position="256"/>
        <end position="294"/>
    </location>
</feature>
<feature type="region of interest" description="Disordered" evidence="1">
    <location>
        <begin position="1"/>
        <end position="25"/>
    </location>
</feature>
<gene>
    <name evidence="3" type="ORF">ACFP57_12645</name>
</gene>
<accession>A0ABW1X5S0</accession>
<reference evidence="4" key="1">
    <citation type="journal article" date="2019" name="Int. J. Syst. Evol. Microbiol.">
        <title>The Global Catalogue of Microorganisms (GCM) 10K type strain sequencing project: providing services to taxonomists for standard genome sequencing and annotation.</title>
        <authorList>
            <consortium name="The Broad Institute Genomics Platform"/>
            <consortium name="The Broad Institute Genome Sequencing Center for Infectious Disease"/>
            <person name="Wu L."/>
            <person name="Ma J."/>
        </authorList>
    </citation>
    <scope>NUCLEOTIDE SEQUENCE [LARGE SCALE GENOMIC DNA]</scope>
    <source>
        <strain evidence="4">CGMCC 1.15277</strain>
    </source>
</reference>
<feature type="compositionally biased region" description="Low complexity" evidence="1">
    <location>
        <begin position="262"/>
        <end position="294"/>
    </location>
</feature>
<evidence type="ECO:0000259" key="2">
    <source>
        <dbReference type="SMART" id="SM00287"/>
    </source>
</evidence>
<evidence type="ECO:0000313" key="3">
    <source>
        <dbReference type="EMBL" id="MFC6397824.1"/>
    </source>
</evidence>